<comment type="caution">
    <text evidence="1">The sequence shown here is derived from an EMBL/GenBank/DDBJ whole genome shotgun (WGS) entry which is preliminary data.</text>
</comment>
<evidence type="ECO:0000313" key="1">
    <source>
        <dbReference type="EMBL" id="KAI3361031.1"/>
    </source>
</evidence>
<proteinExistence type="predicted"/>
<evidence type="ECO:0000313" key="2">
    <source>
        <dbReference type="Proteomes" id="UP000831701"/>
    </source>
</evidence>
<name>A0ACB8VZJ9_9TELE</name>
<dbReference type="Proteomes" id="UP000831701">
    <property type="component" value="Chromosome 16"/>
</dbReference>
<protein>
    <submittedName>
        <fullName evidence="1">Uncharacterized protein</fullName>
    </submittedName>
</protein>
<sequence length="838" mass="95310">MKFAVILLSLSVVLMLVLAFQVVHQEFKLRNLTAYMEENALEARRKEDAIAVVKHDIQELRQTLTSVDTKIANLKKTKSNLEKSIQDHEKSLQACNTEKASDTHTHTHRLLHNPQSQRYLQESVTFQGAHDANAETKKSEMAENINKFKAEHNEAKTKAEGNIQDLKKQILDRDKAICAFADTTKEEARYLVVFSNQVFLKKHFHDHQALPSLLSSKPRDFSLPNSSWGAEMMRLYEHYNSQCEVETEGGEKQVGPWRRLPSYNRVLKYATGGVYLSKIIQSKARLFTRNIREPGAAFEYVLFVNSEEQKCVCIFQAGHLLEGPPGHVHGGAIATMIDTVTGTHAAFLSGPVMTANLNINYRRGLRFKDVNIRSCVCVSSAQIEVIPCKICGDKSSGVHYGVITCEGCKGFFRRSQLPTVSYSCSRQSNCQIDRASRNRCQHCRLQKCLAQGMSRDAVKFGRMSKRQRDSLIAEVERHRQQQQQQQQLQEDAHSLQPMAYPFTGGDAELLSYTADVHPYLVCSPSESGMIYRDSGISPTSRSQGRGENGGHPVVRGFDSRQPSHDLMGIHPYNPLEDPYSIYPHSLRNIDELCASIVRSHRETSQYRVEELHALRWKLFSREEIQVYQSKTVDEMWQHCAIRLTDAVQYVVEFAKHIPGFRMLSQNDQIALLKTGSMEVVLVRMSRFFNTENSTVFFDGKFAGAEVFKSLACSDLITAVFDFAHGMCALKLTEHQLALFSALVLINTDRPCLEDRGRVQRVQRSVESGLTHVLRRDNQESLMHKLYQRMAVLRSLCSLHMEKLRWFSQRYPLTAHSLFPPLYKELFASEAELLPGTTH</sequence>
<gene>
    <name evidence="1" type="ORF">L3Q82_013237</name>
</gene>
<organism evidence="1 2">
    <name type="scientific">Scortum barcoo</name>
    <name type="common">barcoo grunter</name>
    <dbReference type="NCBI Taxonomy" id="214431"/>
    <lineage>
        <taxon>Eukaryota</taxon>
        <taxon>Metazoa</taxon>
        <taxon>Chordata</taxon>
        <taxon>Craniata</taxon>
        <taxon>Vertebrata</taxon>
        <taxon>Euteleostomi</taxon>
        <taxon>Actinopterygii</taxon>
        <taxon>Neopterygii</taxon>
        <taxon>Teleostei</taxon>
        <taxon>Neoteleostei</taxon>
        <taxon>Acanthomorphata</taxon>
        <taxon>Eupercaria</taxon>
        <taxon>Centrarchiformes</taxon>
        <taxon>Terapontoidei</taxon>
        <taxon>Terapontidae</taxon>
        <taxon>Scortum</taxon>
    </lineage>
</organism>
<reference evidence="1" key="1">
    <citation type="submission" date="2022-04" db="EMBL/GenBank/DDBJ databases">
        <title>Jade perch genome.</title>
        <authorList>
            <person name="Chao B."/>
        </authorList>
    </citation>
    <scope>NUCLEOTIDE SEQUENCE</scope>
    <source>
        <strain evidence="1">CB-2022</strain>
    </source>
</reference>
<dbReference type="EMBL" id="CM041546">
    <property type="protein sequence ID" value="KAI3361031.1"/>
    <property type="molecule type" value="Genomic_DNA"/>
</dbReference>
<keyword evidence="2" id="KW-1185">Reference proteome</keyword>
<accession>A0ACB8VZJ9</accession>